<dbReference type="Gene3D" id="1.20.1070.10">
    <property type="entry name" value="Rhodopsin 7-helix transmembrane proteins"/>
    <property type="match status" value="2"/>
</dbReference>
<comment type="caution">
    <text evidence="7">The sequence shown here is derived from an EMBL/GenBank/DDBJ whole genome shotgun (WGS) entry which is preliminary data.</text>
</comment>
<dbReference type="Pfam" id="PF00001">
    <property type="entry name" value="7tm_1"/>
    <property type="match status" value="2"/>
</dbReference>
<evidence type="ECO:0000256" key="3">
    <source>
        <dbReference type="ARBA" id="ARBA00022989"/>
    </source>
</evidence>
<dbReference type="InterPro" id="IPR000276">
    <property type="entry name" value="GPCR_Rhodpsn"/>
</dbReference>
<feature type="transmembrane region" description="Helical" evidence="5">
    <location>
        <begin position="296"/>
        <end position="317"/>
    </location>
</feature>
<feature type="transmembrane region" description="Helical" evidence="5">
    <location>
        <begin position="60"/>
        <end position="81"/>
    </location>
</feature>
<keyword evidence="8" id="KW-1185">Reference proteome</keyword>
<evidence type="ECO:0000313" key="8">
    <source>
        <dbReference type="Proteomes" id="UP001558613"/>
    </source>
</evidence>
<dbReference type="SUPFAM" id="SSF81321">
    <property type="entry name" value="Family A G protein-coupled receptor-like"/>
    <property type="match status" value="2"/>
</dbReference>
<keyword evidence="4 5" id="KW-0472">Membrane</keyword>
<dbReference type="CDD" id="cd00637">
    <property type="entry name" value="7tm_classA_rhodopsin-like"/>
    <property type="match status" value="2"/>
</dbReference>
<evidence type="ECO:0000313" key="7">
    <source>
        <dbReference type="EMBL" id="KAL1272359.1"/>
    </source>
</evidence>
<keyword evidence="3 5" id="KW-1133">Transmembrane helix</keyword>
<dbReference type="EMBL" id="JAYMGO010000006">
    <property type="protein sequence ID" value="KAL1272359.1"/>
    <property type="molecule type" value="Genomic_DNA"/>
</dbReference>
<dbReference type="Proteomes" id="UP001558613">
    <property type="component" value="Unassembled WGS sequence"/>
</dbReference>
<evidence type="ECO:0000256" key="2">
    <source>
        <dbReference type="ARBA" id="ARBA00022692"/>
    </source>
</evidence>
<comment type="subcellular location">
    <subcellularLocation>
        <location evidence="1">Membrane</location>
    </subcellularLocation>
</comment>
<feature type="transmembrane region" description="Helical" evidence="5">
    <location>
        <begin position="27"/>
        <end position="48"/>
    </location>
</feature>
<feature type="transmembrane region" description="Helical" evidence="5">
    <location>
        <begin position="192"/>
        <end position="210"/>
    </location>
</feature>
<organism evidence="7 8">
    <name type="scientific">Cirrhinus molitorella</name>
    <name type="common">mud carp</name>
    <dbReference type="NCBI Taxonomy" id="172907"/>
    <lineage>
        <taxon>Eukaryota</taxon>
        <taxon>Metazoa</taxon>
        <taxon>Chordata</taxon>
        <taxon>Craniata</taxon>
        <taxon>Vertebrata</taxon>
        <taxon>Euteleostomi</taxon>
        <taxon>Actinopterygii</taxon>
        <taxon>Neopterygii</taxon>
        <taxon>Teleostei</taxon>
        <taxon>Ostariophysi</taxon>
        <taxon>Cypriniformes</taxon>
        <taxon>Cyprinidae</taxon>
        <taxon>Labeoninae</taxon>
        <taxon>Labeonini</taxon>
        <taxon>Cirrhinus</taxon>
    </lineage>
</organism>
<accession>A0ABR3N5Z7</accession>
<sequence length="598" mass="69147">MNVSLVGNITQLKYLQDSFSTAVTRNVIVVGLCISINYINGTLVHTFIKHEIFNRNPRYILFIHMVFNDMIQLTIAVLLHVLSYTVYTVNISFCCVLLMSAIFTTLNTPLNLGAMAIERYIAICDPLRHAQICTVRKTYILISLIWVLSAIQVFPDLFILLATKPLTYFYGRIVCVRDYVFDISQIIQKRNVVNIIYLTSVWLIIVYTYFKIMFVAKAMNSDARKARSTIILHGIQLLMYMLTFVEMFVTKLLMEMYSLFIVNVRLTSYVLIQIMPRLDTRVMNSTEGQQLLMRDTFTTAFIKNFIVVLVWFLLSYINGSVVATFFKHQIFYEDPRYILFIHMVINDAVQLTVTIALFLVSYILYTISVGVCCFFILVAVFTTRSTPVNLAGMAIERYIAICYPLRHAQICTVRRAYMLIAVIWFVSVVPDITDLFVTLATEPMSFFQTNVFCLRQNVFKDQVLLYKRQAFDGIYFSLVFLTLLCTYLRIVFAARALSTERTSAKRATNTILLHGVQLLMCMLSYVSPSVEGVLNIIFPGRILEMRFANYLIVYILPRFLSPIIYGVRDKKFRKHLRRYFVCGLTRIDTRVESKDGED</sequence>
<evidence type="ECO:0000256" key="1">
    <source>
        <dbReference type="ARBA" id="ARBA00004370"/>
    </source>
</evidence>
<feature type="transmembrane region" description="Helical" evidence="5">
    <location>
        <begin position="547"/>
        <end position="567"/>
    </location>
</feature>
<feature type="transmembrane region" description="Helical" evidence="5">
    <location>
        <begin position="509"/>
        <end position="527"/>
    </location>
</feature>
<feature type="domain" description="G-protein coupled receptors family 1 profile" evidence="6">
    <location>
        <begin position="317"/>
        <end position="565"/>
    </location>
</feature>
<feature type="transmembrane region" description="Helical" evidence="5">
    <location>
        <begin position="138"/>
        <end position="162"/>
    </location>
</feature>
<feature type="domain" description="G-protein coupled receptors family 1 profile" evidence="6">
    <location>
        <begin position="39"/>
        <end position="283"/>
    </location>
</feature>
<proteinExistence type="predicted"/>
<dbReference type="InterPro" id="IPR017452">
    <property type="entry name" value="GPCR_Rhodpsn_7TM"/>
</dbReference>
<name>A0ABR3N5Z7_9TELE</name>
<dbReference type="PRINTS" id="PR00237">
    <property type="entry name" value="GPCRRHODOPSN"/>
</dbReference>
<evidence type="ECO:0000256" key="5">
    <source>
        <dbReference type="SAM" id="Phobius"/>
    </source>
</evidence>
<feature type="transmembrane region" description="Helical" evidence="5">
    <location>
        <begin position="230"/>
        <end position="250"/>
    </location>
</feature>
<feature type="transmembrane region" description="Helical" evidence="5">
    <location>
        <begin position="417"/>
        <end position="440"/>
    </location>
</feature>
<dbReference type="PANTHER" id="PTHR26451:SF974">
    <property type="entry name" value="ODORANT RECEPTOR"/>
    <property type="match status" value="1"/>
</dbReference>
<dbReference type="InterPro" id="IPR052921">
    <property type="entry name" value="GPCR1_Superfamily_Member"/>
</dbReference>
<feature type="transmembrane region" description="Helical" evidence="5">
    <location>
        <begin position="474"/>
        <end position="497"/>
    </location>
</feature>
<keyword evidence="2 5" id="KW-0812">Transmembrane</keyword>
<feature type="transmembrane region" description="Helical" evidence="5">
    <location>
        <begin position="337"/>
        <end position="358"/>
    </location>
</feature>
<reference evidence="7 8" key="1">
    <citation type="submission" date="2023-09" db="EMBL/GenBank/DDBJ databases">
        <authorList>
            <person name="Wang M."/>
        </authorList>
    </citation>
    <scope>NUCLEOTIDE SEQUENCE [LARGE SCALE GENOMIC DNA]</scope>
    <source>
        <strain evidence="7">GT-2023</strain>
        <tissue evidence="7">Liver</tissue>
    </source>
</reference>
<evidence type="ECO:0000259" key="6">
    <source>
        <dbReference type="PROSITE" id="PS50262"/>
    </source>
</evidence>
<feature type="transmembrane region" description="Helical" evidence="5">
    <location>
        <begin position="363"/>
        <end position="382"/>
    </location>
</feature>
<feature type="transmembrane region" description="Helical" evidence="5">
    <location>
        <begin position="87"/>
        <end position="106"/>
    </location>
</feature>
<protein>
    <recommendedName>
        <fullName evidence="6">G-protein coupled receptors family 1 profile domain-containing protein</fullName>
    </recommendedName>
</protein>
<dbReference type="PANTHER" id="PTHR26451">
    <property type="entry name" value="G_PROTEIN_RECEP_F1_2 DOMAIN-CONTAINING PROTEIN"/>
    <property type="match status" value="1"/>
</dbReference>
<dbReference type="PROSITE" id="PS50262">
    <property type="entry name" value="G_PROTEIN_RECEP_F1_2"/>
    <property type="match status" value="2"/>
</dbReference>
<evidence type="ECO:0000256" key="4">
    <source>
        <dbReference type="ARBA" id="ARBA00023136"/>
    </source>
</evidence>
<gene>
    <name evidence="7" type="ORF">QQF64_028221</name>
</gene>